<evidence type="ECO:0000313" key="2">
    <source>
        <dbReference type="EMBL" id="THC87713.1"/>
    </source>
</evidence>
<dbReference type="Pfam" id="PF20220">
    <property type="entry name" value="ABC_toxin_N"/>
    <property type="match status" value="1"/>
</dbReference>
<dbReference type="AlphaFoldDB" id="A0A4S3IZ80"/>
<organism evidence="2 3">
    <name type="scientific">Aspergillus tanneri</name>
    <dbReference type="NCBI Taxonomy" id="1220188"/>
    <lineage>
        <taxon>Eukaryota</taxon>
        <taxon>Fungi</taxon>
        <taxon>Dikarya</taxon>
        <taxon>Ascomycota</taxon>
        <taxon>Pezizomycotina</taxon>
        <taxon>Eurotiomycetes</taxon>
        <taxon>Eurotiomycetidae</taxon>
        <taxon>Eurotiales</taxon>
        <taxon>Aspergillaceae</taxon>
        <taxon>Aspergillus</taxon>
        <taxon>Aspergillus subgen. Circumdati</taxon>
    </lineage>
</organism>
<sequence length="132" mass="14847">MDSGIAPYGTPLMIELFRGTAEQLPDRVAFMNHMGVDGLTLKLLFAPATLGRYISGRGITDADGIFEFLIDMQIGVCVQGSRIRQAISTVQLYLRRCTLRLGKVEQVANNTVKMDRYRLWERDDKTKGRAVH</sequence>
<evidence type="ECO:0000259" key="1">
    <source>
        <dbReference type="Pfam" id="PF20220"/>
    </source>
</evidence>
<proteinExistence type="predicted"/>
<comment type="caution">
    <text evidence="2">The sequence shown here is derived from an EMBL/GenBank/DDBJ whole genome shotgun (WGS) entry which is preliminary data.</text>
</comment>
<accession>A0A4S3IZ80</accession>
<name>A0A4S3IZ80_9EURO</name>
<reference evidence="2 3" key="1">
    <citation type="submission" date="2019-03" db="EMBL/GenBank/DDBJ databases">
        <title>The genome sequence of a newly discovered highly antifungal drug resistant Aspergillus species, Aspergillus tanneri NIH 1004.</title>
        <authorList>
            <person name="Mounaud S."/>
            <person name="Singh I."/>
            <person name="Joardar V."/>
            <person name="Pakala S."/>
            <person name="Pakala S."/>
            <person name="Venepally P."/>
            <person name="Hoover J."/>
            <person name="Nierman W."/>
            <person name="Chung J."/>
            <person name="Losada L."/>
        </authorList>
    </citation>
    <scope>NUCLEOTIDE SEQUENCE [LARGE SCALE GENOMIC DNA]</scope>
    <source>
        <strain evidence="2 3">NIH1004</strain>
    </source>
</reference>
<gene>
    <name evidence="2" type="ORF">EYZ11_012841</name>
</gene>
<dbReference type="VEuPathDB" id="FungiDB:EYZ11_012841"/>
<evidence type="ECO:0000313" key="3">
    <source>
        <dbReference type="Proteomes" id="UP000308092"/>
    </source>
</evidence>
<dbReference type="Proteomes" id="UP000308092">
    <property type="component" value="Unassembled WGS sequence"/>
</dbReference>
<dbReference type="EMBL" id="SOSA01001074">
    <property type="protein sequence ID" value="THC87713.1"/>
    <property type="molecule type" value="Genomic_DNA"/>
</dbReference>
<keyword evidence="3" id="KW-1185">Reference proteome</keyword>
<dbReference type="InterPro" id="IPR046839">
    <property type="entry name" value="ABC_toxin_N"/>
</dbReference>
<feature type="domain" description="ABC toxin N-terminal" evidence="1">
    <location>
        <begin position="55"/>
        <end position="125"/>
    </location>
</feature>
<protein>
    <recommendedName>
        <fullName evidence="1">ABC toxin N-terminal domain-containing protein</fullName>
    </recommendedName>
</protein>
<dbReference type="STRING" id="1220188.A0A4S3IZ80"/>